<sequence length="796" mass="91297">MTNNSHHSGGLRSRKVDFKKGLNVHRQDDLPDLDESNSLNRSNAVIATGVEKEEEEEHHLQVALNSKHTGESHASVYIPTPDATKVNLKNFQQFYKTEFVEPKTLIKFSSQIEDCIGAHYNLDERDMAWLEEEIWANETTDSRKLNEDGFEDIMSHLEMLAKEKLTGECPSLEEFYELVQVHSPQTLELKQYFDKVFSWWKTRRYVERKGKAITPSLVHEEALGVENDPYVCFRRREIKTMRKTRRCDTLSLEKLKKLRDEMKKAREILELVCTREKLRKELLKSEIDVFEARIKVRKMKKILGIATTSQDVENSPEKARRKYNKSNSHAKIKISLKKGDSAIWDKGSSLEPQPIESRIKKRRLTDEKDGVGDFTEYPYIPQLPAHPGHNFWSLQSATSHLDSPDDLTKIQQPLIGRQNLLIRRRVGRGGRIIFDRHYNRNELLNLVGCEKYITKNTDSEEEDTFETKFIKKWKFDCSDEDIEDKIVELEEQARFTMYRAFNLAPGNEAECRSLMNKPSFPEQTTIIPYNHEKRAQLYNQSINQSFHISSLPNNNITKANKKALALSRPSLTALENKDTDSKSDEKVSNVNTATETIKKSNKKDSSSTKKKDIMDPRQSALKNMLQISQKNAAMQSQYAPIQQAPNGANTLILPNPSNNIPILPSTSTISPPKNGQYPLTGQQPIRPNMQFYPNARYPAGAQIPQQQQMFSQNGIPYPQNNIFFQHQQYQQRLLHQQRMFLPQHQFPVVSLPQTQPSINNSSATSAANLLPSAGLTDLEETSLVDGDEILSTLAVK</sequence>
<protein>
    <recommendedName>
        <fullName evidence="7">Enhancer of polycomb-like protein</fullName>
    </recommendedName>
</protein>
<keyword evidence="5 7" id="KW-0539">Nucleus</keyword>
<dbReference type="GO" id="GO:0006357">
    <property type="term" value="P:regulation of transcription by RNA polymerase II"/>
    <property type="evidence" value="ECO:0007669"/>
    <property type="project" value="InterPro"/>
</dbReference>
<evidence type="ECO:0000256" key="6">
    <source>
        <dbReference type="ARBA" id="ARBA00025513"/>
    </source>
</evidence>
<comment type="function">
    <text evidence="6">Component of the NuA4 histone acetyltransferase complex which is involved in transcriptional activation of selected genes principally by acetylation of nucleosomal histone H4 and H2A. The NuA4 complex is also involved in DNA repair. Involved in gene silencing by neighboring heterochromatin, blockage of the silencing spreading along the chromosome, and required for cell cycle progression through G2/M.</text>
</comment>
<evidence type="ECO:0000256" key="2">
    <source>
        <dbReference type="ARBA" id="ARBA00008035"/>
    </source>
</evidence>
<keyword evidence="11" id="KW-1185">Reference proteome</keyword>
<dbReference type="InterPro" id="IPR019542">
    <property type="entry name" value="Enhancer_polycomb-like_N"/>
</dbReference>
<accession>A0AAD5XUF5</accession>
<dbReference type="GO" id="GO:0005634">
    <property type="term" value="C:nucleus"/>
    <property type="evidence" value="ECO:0007669"/>
    <property type="project" value="UniProtKB-SubCell"/>
</dbReference>
<feature type="compositionally biased region" description="Basic and acidic residues" evidence="8">
    <location>
        <begin position="575"/>
        <end position="587"/>
    </location>
</feature>
<evidence type="ECO:0000313" key="10">
    <source>
        <dbReference type="EMBL" id="KAJ3215793.1"/>
    </source>
</evidence>
<dbReference type="PANTHER" id="PTHR14898">
    <property type="entry name" value="ENHANCER OF POLYCOMB"/>
    <property type="match status" value="1"/>
</dbReference>
<gene>
    <name evidence="10" type="primary">EPL1</name>
    <name evidence="10" type="ORF">HK099_006184</name>
</gene>
<keyword evidence="3 7" id="KW-0805">Transcription regulation</keyword>
<evidence type="ECO:0000256" key="7">
    <source>
        <dbReference type="RuleBase" id="RU361124"/>
    </source>
</evidence>
<dbReference type="InterPro" id="IPR024943">
    <property type="entry name" value="Enhancer_polycomb"/>
</dbReference>
<dbReference type="Pfam" id="PF10513">
    <property type="entry name" value="EPL1"/>
    <property type="match status" value="1"/>
</dbReference>
<keyword evidence="4 7" id="KW-0804">Transcription</keyword>
<evidence type="ECO:0000313" key="11">
    <source>
        <dbReference type="Proteomes" id="UP001211065"/>
    </source>
</evidence>
<dbReference type="AlphaFoldDB" id="A0AAD5XUF5"/>
<evidence type="ECO:0000256" key="8">
    <source>
        <dbReference type="SAM" id="MobiDB-lite"/>
    </source>
</evidence>
<evidence type="ECO:0000256" key="5">
    <source>
        <dbReference type="ARBA" id="ARBA00023242"/>
    </source>
</evidence>
<reference evidence="10" key="1">
    <citation type="submission" date="2020-05" db="EMBL/GenBank/DDBJ databases">
        <title>Phylogenomic resolution of chytrid fungi.</title>
        <authorList>
            <person name="Stajich J.E."/>
            <person name="Amses K."/>
            <person name="Simmons R."/>
            <person name="Seto K."/>
            <person name="Myers J."/>
            <person name="Bonds A."/>
            <person name="Quandt C.A."/>
            <person name="Barry K."/>
            <person name="Liu P."/>
            <person name="Grigoriev I."/>
            <person name="Longcore J.E."/>
            <person name="James T.Y."/>
        </authorList>
    </citation>
    <scope>NUCLEOTIDE SEQUENCE</scope>
    <source>
        <strain evidence="10">JEL0476</strain>
    </source>
</reference>
<dbReference type="GO" id="GO:0035267">
    <property type="term" value="C:NuA4 histone acetyltransferase complex"/>
    <property type="evidence" value="ECO:0007669"/>
    <property type="project" value="InterPro"/>
</dbReference>
<comment type="subcellular location">
    <subcellularLocation>
        <location evidence="1 7">Nucleus</location>
    </subcellularLocation>
</comment>
<feature type="region of interest" description="Disordered" evidence="8">
    <location>
        <begin position="574"/>
        <end position="616"/>
    </location>
</feature>
<comment type="caution">
    <text evidence="10">The sequence shown here is derived from an EMBL/GenBank/DDBJ whole genome shotgun (WGS) entry which is preliminary data.</text>
</comment>
<evidence type="ECO:0000259" key="9">
    <source>
        <dbReference type="Pfam" id="PF10513"/>
    </source>
</evidence>
<evidence type="ECO:0000256" key="3">
    <source>
        <dbReference type="ARBA" id="ARBA00023015"/>
    </source>
</evidence>
<organism evidence="10 11">
    <name type="scientific">Clydaea vesicula</name>
    <dbReference type="NCBI Taxonomy" id="447962"/>
    <lineage>
        <taxon>Eukaryota</taxon>
        <taxon>Fungi</taxon>
        <taxon>Fungi incertae sedis</taxon>
        <taxon>Chytridiomycota</taxon>
        <taxon>Chytridiomycota incertae sedis</taxon>
        <taxon>Chytridiomycetes</taxon>
        <taxon>Lobulomycetales</taxon>
        <taxon>Lobulomycetaceae</taxon>
        <taxon>Clydaea</taxon>
    </lineage>
</organism>
<dbReference type="EMBL" id="JADGJW010000519">
    <property type="protein sequence ID" value="KAJ3215793.1"/>
    <property type="molecule type" value="Genomic_DNA"/>
</dbReference>
<feature type="compositionally biased region" description="Basic and acidic residues" evidence="8">
    <location>
        <begin position="596"/>
        <end position="615"/>
    </location>
</feature>
<feature type="region of interest" description="Disordered" evidence="8">
    <location>
        <begin position="1"/>
        <end position="22"/>
    </location>
</feature>
<feature type="domain" description="Enhancer of polycomb-like N-terminal" evidence="9">
    <location>
        <begin position="12"/>
        <end position="158"/>
    </location>
</feature>
<evidence type="ECO:0000256" key="4">
    <source>
        <dbReference type="ARBA" id="ARBA00023163"/>
    </source>
</evidence>
<comment type="similarity">
    <text evidence="2 7">Belongs to the enhancer of polycomb family.</text>
</comment>
<dbReference type="Proteomes" id="UP001211065">
    <property type="component" value="Unassembled WGS sequence"/>
</dbReference>
<proteinExistence type="inferred from homology"/>
<evidence type="ECO:0000256" key="1">
    <source>
        <dbReference type="ARBA" id="ARBA00004123"/>
    </source>
</evidence>
<name>A0AAD5XUF5_9FUNG</name>